<proteinExistence type="predicted"/>
<feature type="compositionally biased region" description="Gly residues" evidence="1">
    <location>
        <begin position="271"/>
        <end position="281"/>
    </location>
</feature>
<evidence type="ECO:0008006" key="4">
    <source>
        <dbReference type="Google" id="ProtNLM"/>
    </source>
</evidence>
<organism evidence="2 3">
    <name type="scientific">Saxibacter everestensis</name>
    <dbReference type="NCBI Taxonomy" id="2909229"/>
    <lineage>
        <taxon>Bacteria</taxon>
        <taxon>Bacillati</taxon>
        <taxon>Actinomycetota</taxon>
        <taxon>Actinomycetes</taxon>
        <taxon>Micrococcales</taxon>
        <taxon>Brevibacteriaceae</taxon>
        <taxon>Saxibacter</taxon>
    </lineage>
</organism>
<evidence type="ECO:0000313" key="2">
    <source>
        <dbReference type="EMBL" id="WGW12262.1"/>
    </source>
</evidence>
<protein>
    <recommendedName>
        <fullName evidence="4">DUF3618 domain-containing protein</fullName>
    </recommendedName>
</protein>
<feature type="region of interest" description="Disordered" evidence="1">
    <location>
        <begin position="1"/>
        <end position="112"/>
    </location>
</feature>
<feature type="compositionally biased region" description="Low complexity" evidence="1">
    <location>
        <begin position="41"/>
        <end position="53"/>
    </location>
</feature>
<evidence type="ECO:0000313" key="3">
    <source>
        <dbReference type="Proteomes" id="UP001209083"/>
    </source>
</evidence>
<feature type="compositionally biased region" description="Polar residues" evidence="1">
    <location>
        <begin position="94"/>
        <end position="112"/>
    </location>
</feature>
<dbReference type="EMBL" id="CP090958">
    <property type="protein sequence ID" value="WGW12262.1"/>
    <property type="molecule type" value="Genomic_DNA"/>
</dbReference>
<feature type="compositionally biased region" description="Basic and acidic residues" evidence="1">
    <location>
        <begin position="200"/>
        <end position="216"/>
    </location>
</feature>
<sequence length="301" mass="30800">MTQYPHNDRDPEVVPPPSVPAQPTEVSSDAGLHRATGPDRSTGTGSTVGGSSTDTAKDKAKEVGQTAGDAGKNVAETVKGEASSVLDEVKEQARSVTQQAGEQLSQQASTQQERALDTIRSLRDEFGSMAEHSEDSGLATQLVRQASERLDSAASWIGDKEPRDLLDDVKSFARRKPALFIGIALGAGILAGRLTRGVVDDKKEHSTSDGSPKHADPLAAQTGTGPTGDYLAGNQAGYPAGSEPGYPSGAQPGNPAQPGYTGQPAAPVTGGQQGYPRGGSEAGYTSGSGVRGATPGEGINP</sequence>
<dbReference type="RefSeq" id="WP_349639061.1">
    <property type="nucleotide sequence ID" value="NZ_CP090958.1"/>
</dbReference>
<reference evidence="2 3" key="1">
    <citation type="submission" date="2023-05" db="EMBL/GenBank/DDBJ databases">
        <title>Lithophilousrod everest ZFBP1038 complete genpme.</title>
        <authorList>
            <person name="Tian M."/>
        </authorList>
    </citation>
    <scope>NUCLEOTIDE SEQUENCE [LARGE SCALE GENOMIC DNA]</scope>
    <source>
        <strain evidence="2 3">ZFBP1038</strain>
    </source>
</reference>
<name>A0ABY8QTC3_9MICO</name>
<feature type="region of interest" description="Disordered" evidence="1">
    <location>
        <begin position="200"/>
        <end position="301"/>
    </location>
</feature>
<keyword evidence="3" id="KW-1185">Reference proteome</keyword>
<evidence type="ECO:0000256" key="1">
    <source>
        <dbReference type="SAM" id="MobiDB-lite"/>
    </source>
</evidence>
<dbReference type="Proteomes" id="UP001209083">
    <property type="component" value="Chromosome"/>
</dbReference>
<accession>A0ABY8QTC3</accession>
<feature type="compositionally biased region" description="Basic and acidic residues" evidence="1">
    <location>
        <begin position="1"/>
        <end position="12"/>
    </location>
</feature>
<gene>
    <name evidence="2" type="ORF">LWF01_00400</name>
</gene>